<comment type="caution">
    <text evidence="3">The sequence shown here is derived from an EMBL/GenBank/DDBJ whole genome shotgun (WGS) entry which is preliminary data.</text>
</comment>
<gene>
    <name evidence="3" type="ORF">MBOT_03540</name>
</gene>
<dbReference type="PANTHER" id="PTHR43798:SF31">
    <property type="entry name" value="AB HYDROLASE SUPERFAMILY PROTEIN YCLE"/>
    <property type="match status" value="1"/>
</dbReference>
<dbReference type="Gene3D" id="3.40.50.1820">
    <property type="entry name" value="alpha/beta hydrolase"/>
    <property type="match status" value="1"/>
</dbReference>
<dbReference type="InterPro" id="IPR029058">
    <property type="entry name" value="AB_hydrolase_fold"/>
</dbReference>
<dbReference type="Pfam" id="PF12697">
    <property type="entry name" value="Abhydrolase_6"/>
    <property type="match status" value="1"/>
</dbReference>
<protein>
    <submittedName>
        <fullName evidence="3">Alpha/beta hydrolase</fullName>
    </submittedName>
</protein>
<evidence type="ECO:0000313" key="4">
    <source>
        <dbReference type="Proteomes" id="UP000465361"/>
    </source>
</evidence>
<dbReference type="GO" id="GO:0016020">
    <property type="term" value="C:membrane"/>
    <property type="evidence" value="ECO:0007669"/>
    <property type="project" value="TreeGrafter"/>
</dbReference>
<accession>A0A7I9XSL1</accession>
<dbReference type="EMBL" id="BLKW01000002">
    <property type="protein sequence ID" value="GFG72989.1"/>
    <property type="molecule type" value="Genomic_DNA"/>
</dbReference>
<dbReference type="PANTHER" id="PTHR43798">
    <property type="entry name" value="MONOACYLGLYCEROL LIPASE"/>
    <property type="match status" value="1"/>
</dbReference>
<dbReference type="InterPro" id="IPR000073">
    <property type="entry name" value="AB_hydrolase_1"/>
</dbReference>
<proteinExistence type="predicted"/>
<evidence type="ECO:0000259" key="2">
    <source>
        <dbReference type="Pfam" id="PF12697"/>
    </source>
</evidence>
<evidence type="ECO:0000256" key="1">
    <source>
        <dbReference type="ARBA" id="ARBA00022801"/>
    </source>
</evidence>
<dbReference type="AlphaFoldDB" id="A0A7I9XSL1"/>
<sequence>MSAVLRASHPNRPGLAAERCRTAARMPLTLTVLMITGSDPNRLLPAVANRCAPATRRAPCCGTGGIGPSVGAMGLLGSPRVRCAHSPAPWARAPIHRGAGEPIVLLHPFLMSQMVWETVAEQLADTGRYEVFAPTMAGHHGGPPSGTRFLSPAVLADHVERQLDELGWNTAHFVGNSLGGWVAFELESRGRARTVTAIAPAGGWTRWSLTKFEVIGKFAGGLPVWVLARWLGPRILVLPASRRIGTLPISGSPHGVSERELSAVLDDLVRCPAYFQLLAKSLLLPGLVDLGRTATPTHLVWCEKDRVLPPRRFSGHFTRHLPEGTTVTVLDGAGHIPMFEAPGRVAALIADFVDRHTQPSRAVGAQVS</sequence>
<keyword evidence="1 3" id="KW-0378">Hydrolase</keyword>
<dbReference type="GO" id="GO:0016787">
    <property type="term" value="F:hydrolase activity"/>
    <property type="evidence" value="ECO:0007669"/>
    <property type="project" value="UniProtKB-KW"/>
</dbReference>
<dbReference type="Proteomes" id="UP000465361">
    <property type="component" value="Unassembled WGS sequence"/>
</dbReference>
<feature type="domain" description="AB hydrolase-1" evidence="2">
    <location>
        <begin position="103"/>
        <end position="347"/>
    </location>
</feature>
<keyword evidence="4" id="KW-1185">Reference proteome</keyword>
<name>A0A7I9XSL1_9MYCO</name>
<dbReference type="InterPro" id="IPR050266">
    <property type="entry name" value="AB_hydrolase_sf"/>
</dbReference>
<evidence type="ECO:0000313" key="3">
    <source>
        <dbReference type="EMBL" id="GFG72989.1"/>
    </source>
</evidence>
<organism evidence="3 4">
    <name type="scientific">Mycobacterium botniense</name>
    <dbReference type="NCBI Taxonomy" id="84962"/>
    <lineage>
        <taxon>Bacteria</taxon>
        <taxon>Bacillati</taxon>
        <taxon>Actinomycetota</taxon>
        <taxon>Actinomycetes</taxon>
        <taxon>Mycobacteriales</taxon>
        <taxon>Mycobacteriaceae</taxon>
        <taxon>Mycobacterium</taxon>
    </lineage>
</organism>
<reference evidence="3 4" key="1">
    <citation type="journal article" date="2019" name="Emerg. Microbes Infect.">
        <title>Comprehensive subspecies identification of 175 nontuberculous mycobacteria species based on 7547 genomic profiles.</title>
        <authorList>
            <person name="Matsumoto Y."/>
            <person name="Kinjo T."/>
            <person name="Motooka D."/>
            <person name="Nabeya D."/>
            <person name="Jung N."/>
            <person name="Uechi K."/>
            <person name="Horii T."/>
            <person name="Iida T."/>
            <person name="Fujita J."/>
            <person name="Nakamura S."/>
        </authorList>
    </citation>
    <scope>NUCLEOTIDE SEQUENCE [LARGE SCALE GENOMIC DNA]</scope>
    <source>
        <strain evidence="3 4">JCM 17322</strain>
    </source>
</reference>
<dbReference type="SUPFAM" id="SSF53474">
    <property type="entry name" value="alpha/beta-Hydrolases"/>
    <property type="match status" value="1"/>
</dbReference>